<dbReference type="PANTHER" id="PTHR30329:SF21">
    <property type="entry name" value="LIPOPROTEIN YIAD-RELATED"/>
    <property type="match status" value="1"/>
</dbReference>
<name>A0ABW5VKJ7_9FLAO</name>
<reference evidence="4" key="1">
    <citation type="journal article" date="2019" name="Int. J. Syst. Evol. Microbiol.">
        <title>The Global Catalogue of Microorganisms (GCM) 10K type strain sequencing project: providing services to taxonomists for standard genome sequencing and annotation.</title>
        <authorList>
            <consortium name="The Broad Institute Genomics Platform"/>
            <consortium name="The Broad Institute Genome Sequencing Center for Infectious Disease"/>
            <person name="Wu L."/>
            <person name="Ma J."/>
        </authorList>
    </citation>
    <scope>NUCLEOTIDE SEQUENCE [LARGE SCALE GENOMIC DNA]</scope>
    <source>
        <strain evidence="4">KCTC 52924</strain>
    </source>
</reference>
<evidence type="ECO:0000256" key="1">
    <source>
        <dbReference type="PROSITE-ProRule" id="PRU00473"/>
    </source>
</evidence>
<gene>
    <name evidence="3" type="ORF">ACFS1K_18705</name>
</gene>
<keyword evidence="1" id="KW-0472">Membrane</keyword>
<organism evidence="3 4">
    <name type="scientific">Arenibacter antarcticus</name>
    <dbReference type="NCBI Taxonomy" id="2040469"/>
    <lineage>
        <taxon>Bacteria</taxon>
        <taxon>Pseudomonadati</taxon>
        <taxon>Bacteroidota</taxon>
        <taxon>Flavobacteriia</taxon>
        <taxon>Flavobacteriales</taxon>
        <taxon>Flavobacteriaceae</taxon>
        <taxon>Arenibacter</taxon>
    </lineage>
</organism>
<dbReference type="RefSeq" id="WP_251808673.1">
    <property type="nucleotide sequence ID" value="NZ_CP166679.1"/>
</dbReference>
<dbReference type="CDD" id="cd07185">
    <property type="entry name" value="OmpA_C-like"/>
    <property type="match status" value="1"/>
</dbReference>
<dbReference type="InterPro" id="IPR036737">
    <property type="entry name" value="OmpA-like_sf"/>
</dbReference>
<protein>
    <submittedName>
        <fullName evidence="3">OmpA family protein</fullName>
    </submittedName>
</protein>
<dbReference type="PANTHER" id="PTHR30329">
    <property type="entry name" value="STATOR ELEMENT OF FLAGELLAR MOTOR COMPLEX"/>
    <property type="match status" value="1"/>
</dbReference>
<comment type="caution">
    <text evidence="3">The sequence shown here is derived from an EMBL/GenBank/DDBJ whole genome shotgun (WGS) entry which is preliminary data.</text>
</comment>
<evidence type="ECO:0000313" key="3">
    <source>
        <dbReference type="EMBL" id="MFD2791805.1"/>
    </source>
</evidence>
<dbReference type="Pfam" id="PF00691">
    <property type="entry name" value="OmpA"/>
    <property type="match status" value="1"/>
</dbReference>
<accession>A0ABW5VKJ7</accession>
<dbReference type="Proteomes" id="UP001597532">
    <property type="component" value="Unassembled WGS sequence"/>
</dbReference>
<dbReference type="Gene3D" id="3.30.1330.60">
    <property type="entry name" value="OmpA-like domain"/>
    <property type="match status" value="1"/>
</dbReference>
<proteinExistence type="predicted"/>
<dbReference type="PROSITE" id="PS51123">
    <property type="entry name" value="OMPA_2"/>
    <property type="match status" value="1"/>
</dbReference>
<feature type="domain" description="OmpA-like" evidence="2">
    <location>
        <begin position="59"/>
        <end position="175"/>
    </location>
</feature>
<dbReference type="InterPro" id="IPR050330">
    <property type="entry name" value="Bact_OuterMem_StrucFunc"/>
</dbReference>
<evidence type="ECO:0000259" key="2">
    <source>
        <dbReference type="PROSITE" id="PS51123"/>
    </source>
</evidence>
<sequence length="175" mass="19765">MKLAFGKSIRLKATKQEMEMKDTEELILETSKGDQKSESSIIAQDETVLPVENEKLITEEEKGIIEKELIFGTISNTSLNNSQRGNLDEVSDILQRQPDATIEIIGHTCAIGSPWDNHLLGLLRAKSAADYLISKGIAEDRITVLSKAEVEPIAPYTYENDRRKNRRITKFLKYE</sequence>
<dbReference type="InterPro" id="IPR006665">
    <property type="entry name" value="OmpA-like"/>
</dbReference>
<dbReference type="EMBL" id="JBHUOK010000034">
    <property type="protein sequence ID" value="MFD2791805.1"/>
    <property type="molecule type" value="Genomic_DNA"/>
</dbReference>
<keyword evidence="4" id="KW-1185">Reference proteome</keyword>
<evidence type="ECO:0000313" key="4">
    <source>
        <dbReference type="Proteomes" id="UP001597532"/>
    </source>
</evidence>
<dbReference type="SUPFAM" id="SSF103088">
    <property type="entry name" value="OmpA-like"/>
    <property type="match status" value="1"/>
</dbReference>